<dbReference type="Gene3D" id="3.40.50.1000">
    <property type="entry name" value="HAD superfamily/HAD-like"/>
    <property type="match status" value="1"/>
</dbReference>
<dbReference type="Pfam" id="PF08282">
    <property type="entry name" value="Hydrolase_3"/>
    <property type="match status" value="1"/>
</dbReference>
<dbReference type="GO" id="GO:0000287">
    <property type="term" value="F:magnesium ion binding"/>
    <property type="evidence" value="ECO:0007669"/>
    <property type="project" value="TreeGrafter"/>
</dbReference>
<dbReference type="InterPro" id="IPR036412">
    <property type="entry name" value="HAD-like_sf"/>
</dbReference>
<organism evidence="1 2">
    <name type="scientific">Lacticaseibacillus sharpeae JCM 1186 = DSM 20505</name>
    <dbReference type="NCBI Taxonomy" id="1291052"/>
    <lineage>
        <taxon>Bacteria</taxon>
        <taxon>Bacillati</taxon>
        <taxon>Bacillota</taxon>
        <taxon>Bacilli</taxon>
        <taxon>Lactobacillales</taxon>
        <taxon>Lactobacillaceae</taxon>
        <taxon>Lacticaseibacillus</taxon>
    </lineage>
</organism>
<dbReference type="RefSeq" id="WP_054677653.1">
    <property type="nucleotide sequence ID" value="NZ_AYYO01000009.1"/>
</dbReference>
<dbReference type="InterPro" id="IPR000150">
    <property type="entry name" value="Cof"/>
</dbReference>
<dbReference type="EMBL" id="AYYO01000009">
    <property type="protein sequence ID" value="KRM56142.1"/>
    <property type="molecule type" value="Genomic_DNA"/>
</dbReference>
<accession>A0A0R1ZMD1</accession>
<evidence type="ECO:0000313" key="2">
    <source>
        <dbReference type="Proteomes" id="UP000051679"/>
    </source>
</evidence>
<comment type="caution">
    <text evidence="1">The sequence shown here is derived from an EMBL/GenBank/DDBJ whole genome shotgun (WGS) entry which is preliminary data.</text>
</comment>
<dbReference type="SUPFAM" id="SSF56784">
    <property type="entry name" value="HAD-like"/>
    <property type="match status" value="1"/>
</dbReference>
<dbReference type="STRING" id="1291052.FC18_GL000672"/>
<dbReference type="PANTHER" id="PTHR10000">
    <property type="entry name" value="PHOSPHOSERINE PHOSPHATASE"/>
    <property type="match status" value="1"/>
</dbReference>
<keyword evidence="2" id="KW-1185">Reference proteome</keyword>
<keyword evidence="1" id="KW-0378">Hydrolase</keyword>
<proteinExistence type="predicted"/>
<dbReference type="Proteomes" id="UP000051679">
    <property type="component" value="Unassembled WGS sequence"/>
</dbReference>
<dbReference type="NCBIfam" id="TIGR00099">
    <property type="entry name" value="Cof-subfamily"/>
    <property type="match status" value="1"/>
</dbReference>
<dbReference type="PROSITE" id="PS01228">
    <property type="entry name" value="COF_1"/>
    <property type="match status" value="1"/>
</dbReference>
<name>A0A0R1ZMD1_9LACO</name>
<evidence type="ECO:0000313" key="1">
    <source>
        <dbReference type="EMBL" id="KRM56142.1"/>
    </source>
</evidence>
<dbReference type="InterPro" id="IPR023214">
    <property type="entry name" value="HAD_sf"/>
</dbReference>
<dbReference type="GO" id="GO:0005829">
    <property type="term" value="C:cytosol"/>
    <property type="evidence" value="ECO:0007669"/>
    <property type="project" value="TreeGrafter"/>
</dbReference>
<gene>
    <name evidence="1" type="ORF">FC18_GL000672</name>
</gene>
<sequence length="272" mass="29777">MIKLAGLDLDGTLYNRHLRVSKMNRNAVRAWVASERLFAICSGRMIPRVAKLMRDELQVPGYKMCLNGALVYDQDDKLLSATPLAKTTVRRVFALAQHYGVQVRFYSELQHALYTPHRAGNYLGGELDRDVRIATVSAMNQLLRRPDVQFYKFTVEAAFGNVLALKLALAALAKLPLNMTRSKPLLYEGLAPGIDKLAGMRVIAQAAGVPLTECMCFGDQLNDLTMVAGVGYGVAMGNAVRQVKQAAKIVAPTNEKDGAGLTLLRVITGDIQ</sequence>
<protein>
    <submittedName>
        <fullName evidence="1">HAD superfamily hydrolase</fullName>
    </submittedName>
</protein>
<dbReference type="PANTHER" id="PTHR10000:SF8">
    <property type="entry name" value="HAD SUPERFAMILY HYDROLASE-LIKE, TYPE 3"/>
    <property type="match status" value="1"/>
</dbReference>
<dbReference type="Gene3D" id="3.30.1240.10">
    <property type="match status" value="1"/>
</dbReference>
<dbReference type="GO" id="GO:0016791">
    <property type="term" value="F:phosphatase activity"/>
    <property type="evidence" value="ECO:0007669"/>
    <property type="project" value="UniProtKB-ARBA"/>
</dbReference>
<dbReference type="PATRIC" id="fig|1291052.5.peg.687"/>
<dbReference type="InterPro" id="IPR006379">
    <property type="entry name" value="HAD-SF_hydro_IIB"/>
</dbReference>
<reference evidence="1 2" key="1">
    <citation type="journal article" date="2015" name="Genome Announc.">
        <title>Expanding the biotechnology potential of lactobacilli through comparative genomics of 213 strains and associated genera.</title>
        <authorList>
            <person name="Sun Z."/>
            <person name="Harris H.M."/>
            <person name="McCann A."/>
            <person name="Guo C."/>
            <person name="Argimon S."/>
            <person name="Zhang W."/>
            <person name="Yang X."/>
            <person name="Jeffery I.B."/>
            <person name="Cooney J.C."/>
            <person name="Kagawa T.F."/>
            <person name="Liu W."/>
            <person name="Song Y."/>
            <person name="Salvetti E."/>
            <person name="Wrobel A."/>
            <person name="Rasinkangas P."/>
            <person name="Parkhill J."/>
            <person name="Rea M.C."/>
            <person name="O'Sullivan O."/>
            <person name="Ritari J."/>
            <person name="Douillard F.P."/>
            <person name="Paul Ross R."/>
            <person name="Yang R."/>
            <person name="Briner A.E."/>
            <person name="Felis G.E."/>
            <person name="de Vos W.M."/>
            <person name="Barrangou R."/>
            <person name="Klaenhammer T.R."/>
            <person name="Caufield P.W."/>
            <person name="Cui Y."/>
            <person name="Zhang H."/>
            <person name="O'Toole P.W."/>
        </authorList>
    </citation>
    <scope>NUCLEOTIDE SEQUENCE [LARGE SCALE GENOMIC DNA]</scope>
    <source>
        <strain evidence="1 2">DSM 20505</strain>
    </source>
</reference>
<dbReference type="NCBIfam" id="TIGR01484">
    <property type="entry name" value="HAD-SF-IIB"/>
    <property type="match status" value="1"/>
</dbReference>
<dbReference type="AlphaFoldDB" id="A0A0R1ZMD1"/>